<dbReference type="InterPro" id="IPR055811">
    <property type="entry name" value="DUF7387"/>
</dbReference>
<name>A0A075WLC8_ARCFL</name>
<protein>
    <submittedName>
        <fullName evidence="2">Uncharacterized protein</fullName>
    </submittedName>
</protein>
<dbReference type="Pfam" id="PF24113">
    <property type="entry name" value="DUF7387"/>
    <property type="match status" value="1"/>
</dbReference>
<dbReference type="InterPro" id="IPR051404">
    <property type="entry name" value="TA_system_antitoxin"/>
</dbReference>
<dbReference type="SUPFAM" id="SSF143100">
    <property type="entry name" value="TTHA1013/TTHA0281-like"/>
    <property type="match status" value="1"/>
</dbReference>
<organism evidence="2 3">
    <name type="scientific">Archaeoglobus fulgidus DSM 8774</name>
    <dbReference type="NCBI Taxonomy" id="1344584"/>
    <lineage>
        <taxon>Archaea</taxon>
        <taxon>Methanobacteriati</taxon>
        <taxon>Methanobacteriota</taxon>
        <taxon>Archaeoglobi</taxon>
        <taxon>Archaeoglobales</taxon>
        <taxon>Archaeoglobaceae</taxon>
        <taxon>Archaeoglobus</taxon>
    </lineage>
</organism>
<evidence type="ECO:0000313" key="2">
    <source>
        <dbReference type="EMBL" id="AIG98378.1"/>
    </source>
</evidence>
<evidence type="ECO:0000313" key="3">
    <source>
        <dbReference type="Proteomes" id="UP000028501"/>
    </source>
</evidence>
<dbReference type="Proteomes" id="UP000028501">
    <property type="component" value="Chromosome"/>
</dbReference>
<accession>A0A075WLC8</accession>
<dbReference type="AlphaFoldDB" id="A0A075WLC8"/>
<dbReference type="HOGENOM" id="CLU_114047_10_2_2"/>
<dbReference type="Gene3D" id="3.30.160.250">
    <property type="match status" value="1"/>
</dbReference>
<dbReference type="PANTHER" id="PTHR34504:SF2">
    <property type="entry name" value="UPF0150 PROTEIN SSL0259"/>
    <property type="match status" value="1"/>
</dbReference>
<evidence type="ECO:0000256" key="1">
    <source>
        <dbReference type="SAM" id="Coils"/>
    </source>
</evidence>
<reference evidence="2 3" key="1">
    <citation type="submission" date="2013-07" db="EMBL/GenBank/DDBJ databases">
        <title>Genome of Archaeoglobus fulgidus.</title>
        <authorList>
            <person name="Fiebig A."/>
            <person name="Birkeland N.-K."/>
        </authorList>
    </citation>
    <scope>NUCLEOTIDE SEQUENCE [LARGE SCALE GENOMIC DNA]</scope>
    <source>
        <strain evidence="2 3">DSM 8774</strain>
    </source>
</reference>
<feature type="coiled-coil region" evidence="1">
    <location>
        <begin position="48"/>
        <end position="75"/>
    </location>
</feature>
<sequence length="80" mass="9383">MPINLFNLLLYLKVMKLNVIVWKEEDMFIVREVFTGVTTQGKTIEEALENIKEAVELYLEELPELKEELEKKEIIGVMNV</sequence>
<keyword evidence="1" id="KW-0175">Coiled coil</keyword>
<dbReference type="InterPro" id="IPR035069">
    <property type="entry name" value="TTHA1013/TTHA0281-like"/>
</dbReference>
<dbReference type="PANTHER" id="PTHR34504">
    <property type="entry name" value="ANTITOXIN HICB"/>
    <property type="match status" value="1"/>
</dbReference>
<dbReference type="KEGG" id="afg:AFULGI_00016160"/>
<gene>
    <name evidence="2" type="ORF">AFULGI_00016160</name>
</gene>
<dbReference type="EMBL" id="CP006577">
    <property type="protein sequence ID" value="AIG98378.1"/>
    <property type="molecule type" value="Genomic_DNA"/>
</dbReference>
<proteinExistence type="predicted"/>